<dbReference type="eggNOG" id="KOG1711">
    <property type="taxonomic scope" value="Eukaryota"/>
</dbReference>
<dbReference type="GO" id="GO:0003735">
    <property type="term" value="F:structural constituent of ribosome"/>
    <property type="evidence" value="ECO:0007669"/>
    <property type="project" value="InterPro"/>
</dbReference>
<sequence>MSLTMSSRRVLATASSGFRPATATSTTAAAVLVLRPLHTTAARAVDWGRLFGRRKKKPAAAATGDVADGLAGDLARSRTRQALKDRMTNPQLDASPFLSEMEESAGPAADVQADKTPASSRATTARNDLGTSLVPEHLQRALDPDPRSRVRWERKMVLRHVSRLLDPAGAETRDERLARTERQLLHKSAPLATSTKKLTFLARQIAGKTLEDALVQMRFSKKKMARDVLWHLEEARDTAIVERGMGLGLVNADVSTTAPASTALKIQTKDGRWLAITDPSRIYVDQAWVGKGVWRAATPDYRARGRRFLKWSPSSFLSVVLKEEKTRIRLHDERVAKQAKKAPWVHLPNRPVTAQRPYYSW</sequence>
<dbReference type="InterPro" id="IPR001063">
    <property type="entry name" value="Ribosomal_uL22"/>
</dbReference>
<keyword evidence="2 4" id="KW-0689">Ribosomal protein</keyword>
<dbReference type="GeneID" id="25976123"/>
<dbReference type="RefSeq" id="XP_014172617.1">
    <property type="nucleotide sequence ID" value="XM_014317142.1"/>
</dbReference>
<dbReference type="Pfam" id="PF00237">
    <property type="entry name" value="Ribosomal_L22"/>
    <property type="match status" value="1"/>
</dbReference>
<evidence type="ECO:0000256" key="3">
    <source>
        <dbReference type="ARBA" id="ARBA00023274"/>
    </source>
</evidence>
<dbReference type="HOGENOM" id="CLU_057182_0_0_1"/>
<dbReference type="FunFam" id="3.90.470.10:FF:000017">
    <property type="entry name" value="54S ribosomal protein L22, mitochondrial"/>
    <property type="match status" value="1"/>
</dbReference>
<evidence type="ECO:0000313" key="7">
    <source>
        <dbReference type="Proteomes" id="UP000007796"/>
    </source>
</evidence>
<dbReference type="AlphaFoldDB" id="F0XHQ9"/>
<evidence type="ECO:0000256" key="4">
    <source>
        <dbReference type="RuleBase" id="RU004005"/>
    </source>
</evidence>
<dbReference type="InterPro" id="IPR036394">
    <property type="entry name" value="Ribosomal_uL22_sf"/>
</dbReference>
<dbReference type="GO" id="GO:0006412">
    <property type="term" value="P:translation"/>
    <property type="evidence" value="ECO:0007669"/>
    <property type="project" value="InterPro"/>
</dbReference>
<dbReference type="Proteomes" id="UP000007796">
    <property type="component" value="Unassembled WGS sequence"/>
</dbReference>
<name>F0XHQ9_GROCL</name>
<evidence type="ECO:0000256" key="2">
    <source>
        <dbReference type="ARBA" id="ARBA00022980"/>
    </source>
</evidence>
<feature type="region of interest" description="Disordered" evidence="5">
    <location>
        <begin position="101"/>
        <end position="125"/>
    </location>
</feature>
<keyword evidence="7" id="KW-1185">Reference proteome</keyword>
<reference evidence="6 7" key="1">
    <citation type="journal article" date="2011" name="Proc. Natl. Acad. Sci. U.S.A.">
        <title>Genome and transcriptome analyses of the mountain pine beetle-fungal symbiont Grosmannia clavigera, a lodgepole pine pathogen.</title>
        <authorList>
            <person name="DiGuistini S."/>
            <person name="Wang Y."/>
            <person name="Liao N.Y."/>
            <person name="Taylor G."/>
            <person name="Tanguay P."/>
            <person name="Feau N."/>
            <person name="Henrissat B."/>
            <person name="Chan S.K."/>
            <person name="Hesse-Orce U."/>
            <person name="Alamouti S.M."/>
            <person name="Tsui C.K.M."/>
            <person name="Docking R.T."/>
            <person name="Levasseur A."/>
            <person name="Haridas S."/>
            <person name="Robertson G."/>
            <person name="Birol I."/>
            <person name="Holt R.A."/>
            <person name="Marra M.A."/>
            <person name="Hamelin R.C."/>
            <person name="Hirst M."/>
            <person name="Jones S.J.M."/>
            <person name="Bohlmann J."/>
            <person name="Breuil C."/>
        </authorList>
    </citation>
    <scope>NUCLEOTIDE SEQUENCE [LARGE SCALE GENOMIC DNA]</scope>
    <source>
        <strain evidence="7">kw1407 / UAMH 11150</strain>
    </source>
</reference>
<dbReference type="InParanoid" id="F0XHQ9"/>
<dbReference type="STRING" id="655863.F0XHQ9"/>
<proteinExistence type="inferred from homology"/>
<dbReference type="FunCoup" id="F0XHQ9">
    <property type="interactions" value="222"/>
</dbReference>
<evidence type="ECO:0000256" key="5">
    <source>
        <dbReference type="SAM" id="MobiDB-lite"/>
    </source>
</evidence>
<dbReference type="GO" id="GO:0015934">
    <property type="term" value="C:large ribosomal subunit"/>
    <property type="evidence" value="ECO:0007669"/>
    <property type="project" value="InterPro"/>
</dbReference>
<dbReference type="PANTHER" id="PTHR13501">
    <property type="entry name" value="CHLOROPLAST 50S RIBOSOMAL PROTEIN L22-RELATED"/>
    <property type="match status" value="1"/>
</dbReference>
<dbReference type="OrthoDB" id="416470at2759"/>
<gene>
    <name evidence="6" type="ORF">CMQ_3064</name>
</gene>
<dbReference type="PANTHER" id="PTHR13501:SF10">
    <property type="entry name" value="LARGE RIBOSOMAL SUBUNIT PROTEIN UL22M"/>
    <property type="match status" value="1"/>
</dbReference>
<protein>
    <submittedName>
        <fullName evidence="6">Mitochondrial large ribosomal subunit</fullName>
    </submittedName>
</protein>
<dbReference type="EMBL" id="GL629769">
    <property type="protein sequence ID" value="EFX03135.1"/>
    <property type="molecule type" value="Genomic_DNA"/>
</dbReference>
<evidence type="ECO:0000256" key="1">
    <source>
        <dbReference type="ARBA" id="ARBA00009451"/>
    </source>
</evidence>
<dbReference type="Gene3D" id="3.90.470.10">
    <property type="entry name" value="Ribosomal protein L22/L17"/>
    <property type="match status" value="1"/>
</dbReference>
<accession>F0XHQ9</accession>
<dbReference type="CDD" id="cd00336">
    <property type="entry name" value="Ribosomal_L22"/>
    <property type="match status" value="1"/>
</dbReference>
<organism evidence="7">
    <name type="scientific">Grosmannia clavigera (strain kw1407 / UAMH 11150)</name>
    <name type="common">Blue stain fungus</name>
    <name type="synonym">Graphiocladiella clavigera</name>
    <dbReference type="NCBI Taxonomy" id="655863"/>
    <lineage>
        <taxon>Eukaryota</taxon>
        <taxon>Fungi</taxon>
        <taxon>Dikarya</taxon>
        <taxon>Ascomycota</taxon>
        <taxon>Pezizomycotina</taxon>
        <taxon>Sordariomycetes</taxon>
        <taxon>Sordariomycetidae</taxon>
        <taxon>Ophiostomatales</taxon>
        <taxon>Ophiostomataceae</taxon>
        <taxon>Leptographium</taxon>
    </lineage>
</organism>
<evidence type="ECO:0000313" key="6">
    <source>
        <dbReference type="EMBL" id="EFX03135.1"/>
    </source>
</evidence>
<dbReference type="SUPFAM" id="SSF54843">
    <property type="entry name" value="Ribosomal protein L22"/>
    <property type="match status" value="1"/>
</dbReference>
<dbReference type="InterPro" id="IPR047867">
    <property type="entry name" value="Ribosomal_uL22_bac/org-type"/>
</dbReference>
<keyword evidence="3 4" id="KW-0687">Ribonucleoprotein</keyword>
<comment type="similarity">
    <text evidence="1 4">Belongs to the universal ribosomal protein uL22 family.</text>
</comment>